<keyword evidence="3 8" id="KW-1134">Transmembrane beta strand</keyword>
<dbReference type="NCBIfam" id="TIGR04057">
    <property type="entry name" value="SusC_RagA_signa"/>
    <property type="match status" value="1"/>
</dbReference>
<organism evidence="12 13">
    <name type="scientific">Salinivirga cyanobacteriivorans</name>
    <dbReference type="NCBI Taxonomy" id="1307839"/>
    <lineage>
        <taxon>Bacteria</taxon>
        <taxon>Pseudomonadati</taxon>
        <taxon>Bacteroidota</taxon>
        <taxon>Bacteroidia</taxon>
        <taxon>Bacteroidales</taxon>
        <taxon>Salinivirgaceae</taxon>
        <taxon>Salinivirga</taxon>
    </lineage>
</organism>
<evidence type="ECO:0000259" key="11">
    <source>
        <dbReference type="Pfam" id="PF07715"/>
    </source>
</evidence>
<dbReference type="SUPFAM" id="SSF49464">
    <property type="entry name" value="Carboxypeptidase regulatory domain-like"/>
    <property type="match status" value="1"/>
</dbReference>
<evidence type="ECO:0000256" key="2">
    <source>
        <dbReference type="ARBA" id="ARBA00022448"/>
    </source>
</evidence>
<dbReference type="Pfam" id="PF00593">
    <property type="entry name" value="TonB_dep_Rec_b-barrel"/>
    <property type="match status" value="1"/>
</dbReference>
<sequence>MEILKTNTLRFLLMVGLLTVTSGIFAQKMVSGEVQDEEGGTLPGVNVTIKGTTEGTITDSKGQYSIQVPGNDAVLVFSFVGYMKEEIPVGDRTKIDVALFPDIESLSEIVVIGYGVTKKEDATGSVQAIDSRDFNVGAITAPQDLLTGKVAGVQITSNSGAPGEGSTIRIRGGSSLSASNDPLIVVDGVPLAGGGISGSRNPLNAINPNDIETFTILKDASATAIYGSRASNGVILITTKKSEVGSELKVNYNGKLNVFSSNKRVDVLGADEFRSLIEERHPTHVDMLGNASTDWQDEIYQNAMGTEHNVSIAGAYKMLPFRASVGYSNNDGILKTDNNERFSGSLNLNPSFLDDHLKININAKASVTNNTFADRGAIGAAIQHDPTQPVNWDTTFTGIPILGETDWGGYYARLQSNGQPVQLATANPVALLEQRDDKSTVNNFIGNAKIDYKFHFLPELRANLNLGYDYSKGEGDVYVPQNAAFAYNAGHGGGTDNTYTQIKKNELLDFYLNYVKEISAIDSKIDAMAGYSYQYFLDDSYGVNSNVANDSAETTYPDNPKELVLLSFYGRLNYTLANKYLLTFTLRNDQTSRFSPDTRSGMFPSIALGWKIHEESFLSNVDALSQLKLRLGWGVTGQQDIGPDWYVYMPRYTYSLPGASYLFGNSYYQTIRPSGYDENIKWEETTTYNAAIDYGFLNDRITGSVDVYLRKTKDLLNYIPVPAGSNLTNYINTNVGDLENKGVEFSINAKPISTPDMVWDVGLNVTYNENKITKLTLSDDPDYLGVPTGGISGGVGSNIQIHSVGQPFSSFFVYEQIYDDNGDPIPGAFVDQNGDGQITESDKVHKENPAPDVSFGINSGFSYKNWYFSFSGRANFGNYVYYNAESVNGTYQRLYRPEGPYLSNVTTGVYDSEFENAYYMSDYYLRNASFFRMDNISLSYKFNNIANQGINLTVTGTVNNAFVITKYDGIDPEISGGIDNNFYPRPTAYVLGVNVNF</sequence>
<dbReference type="Gene3D" id="2.60.40.1120">
    <property type="entry name" value="Carboxypeptidase-like, regulatory domain"/>
    <property type="match status" value="1"/>
</dbReference>
<dbReference type="OrthoDB" id="9768177at2"/>
<comment type="similarity">
    <text evidence="8 9">Belongs to the TonB-dependent receptor family.</text>
</comment>
<dbReference type="GO" id="GO:0009279">
    <property type="term" value="C:cell outer membrane"/>
    <property type="evidence" value="ECO:0007669"/>
    <property type="project" value="UniProtKB-SubCell"/>
</dbReference>
<dbReference type="InterPro" id="IPR039426">
    <property type="entry name" value="TonB-dep_rcpt-like"/>
</dbReference>
<evidence type="ECO:0000256" key="7">
    <source>
        <dbReference type="ARBA" id="ARBA00023237"/>
    </source>
</evidence>
<keyword evidence="2 8" id="KW-0813">Transport</keyword>
<dbReference type="NCBIfam" id="TIGR04056">
    <property type="entry name" value="OMP_RagA_SusC"/>
    <property type="match status" value="1"/>
</dbReference>
<feature type="domain" description="TonB-dependent receptor-like beta-barrel" evidence="10">
    <location>
        <begin position="414"/>
        <end position="960"/>
    </location>
</feature>
<feature type="domain" description="TonB-dependent receptor plug" evidence="11">
    <location>
        <begin position="118"/>
        <end position="234"/>
    </location>
</feature>
<keyword evidence="5 9" id="KW-0798">TonB box</keyword>
<dbReference type="InterPro" id="IPR000531">
    <property type="entry name" value="Beta-barrel_TonB"/>
</dbReference>
<dbReference type="PATRIC" id="fig|1307839.3.peg.2912"/>
<evidence type="ECO:0000256" key="3">
    <source>
        <dbReference type="ARBA" id="ARBA00022452"/>
    </source>
</evidence>
<dbReference type="EMBL" id="CP013118">
    <property type="protein sequence ID" value="ALO16397.1"/>
    <property type="molecule type" value="Genomic_DNA"/>
</dbReference>
<keyword evidence="7 8" id="KW-0998">Cell outer membrane</keyword>
<name>A0A0S2I2D4_9BACT</name>
<evidence type="ECO:0000259" key="10">
    <source>
        <dbReference type="Pfam" id="PF00593"/>
    </source>
</evidence>
<dbReference type="Pfam" id="PF13715">
    <property type="entry name" value="CarbopepD_reg_2"/>
    <property type="match status" value="1"/>
</dbReference>
<dbReference type="InterPro" id="IPR012910">
    <property type="entry name" value="Plug_dom"/>
</dbReference>
<dbReference type="Gene3D" id="2.40.170.20">
    <property type="entry name" value="TonB-dependent receptor, beta-barrel domain"/>
    <property type="match status" value="1"/>
</dbReference>
<evidence type="ECO:0000256" key="9">
    <source>
        <dbReference type="RuleBase" id="RU003357"/>
    </source>
</evidence>
<dbReference type="RefSeq" id="WP_057953773.1">
    <property type="nucleotide sequence ID" value="NZ_CP013118.1"/>
</dbReference>
<dbReference type="SUPFAM" id="SSF56935">
    <property type="entry name" value="Porins"/>
    <property type="match status" value="1"/>
</dbReference>
<keyword evidence="13" id="KW-1185">Reference proteome</keyword>
<evidence type="ECO:0000313" key="13">
    <source>
        <dbReference type="Proteomes" id="UP000064893"/>
    </source>
</evidence>
<dbReference type="InterPro" id="IPR037066">
    <property type="entry name" value="Plug_dom_sf"/>
</dbReference>
<evidence type="ECO:0000256" key="4">
    <source>
        <dbReference type="ARBA" id="ARBA00022692"/>
    </source>
</evidence>
<keyword evidence="4 8" id="KW-0812">Transmembrane</keyword>
<dbReference type="STRING" id="1307839.L21SP5_02774"/>
<gene>
    <name evidence="12" type="ORF">L21SP5_02774</name>
</gene>
<dbReference type="AlphaFoldDB" id="A0A0S2I2D4"/>
<reference evidence="12 13" key="1">
    <citation type="submission" date="2015-11" db="EMBL/GenBank/DDBJ databases">
        <title>Description and complete genome sequence of a novel strain predominating in hypersaline microbial mats and representing a new family of the Bacteriodetes phylum.</title>
        <authorList>
            <person name="Spring S."/>
            <person name="Bunk B."/>
            <person name="Sproer C."/>
            <person name="Klenk H.-P."/>
        </authorList>
    </citation>
    <scope>NUCLEOTIDE SEQUENCE [LARGE SCALE GENOMIC DNA]</scope>
    <source>
        <strain evidence="12 13">L21-Spi-D4</strain>
    </source>
</reference>
<keyword evidence="6 8" id="KW-0472">Membrane</keyword>
<dbReference type="InterPro" id="IPR023996">
    <property type="entry name" value="TonB-dep_OMP_SusC/RagA"/>
</dbReference>
<dbReference type="Proteomes" id="UP000064893">
    <property type="component" value="Chromosome"/>
</dbReference>
<proteinExistence type="inferred from homology"/>
<comment type="subcellular location">
    <subcellularLocation>
        <location evidence="1 8">Cell outer membrane</location>
        <topology evidence="1 8">Multi-pass membrane protein</topology>
    </subcellularLocation>
</comment>
<evidence type="ECO:0000313" key="12">
    <source>
        <dbReference type="EMBL" id="ALO16397.1"/>
    </source>
</evidence>
<dbReference type="Gene3D" id="2.170.130.10">
    <property type="entry name" value="TonB-dependent receptor, plug domain"/>
    <property type="match status" value="1"/>
</dbReference>
<dbReference type="InterPro" id="IPR036942">
    <property type="entry name" value="Beta-barrel_TonB_sf"/>
</dbReference>
<evidence type="ECO:0000256" key="1">
    <source>
        <dbReference type="ARBA" id="ARBA00004571"/>
    </source>
</evidence>
<dbReference type="Pfam" id="PF07715">
    <property type="entry name" value="Plug"/>
    <property type="match status" value="1"/>
</dbReference>
<evidence type="ECO:0000256" key="5">
    <source>
        <dbReference type="ARBA" id="ARBA00023077"/>
    </source>
</evidence>
<evidence type="ECO:0000256" key="8">
    <source>
        <dbReference type="PROSITE-ProRule" id="PRU01360"/>
    </source>
</evidence>
<protein>
    <submittedName>
        <fullName evidence="12">TonB-linked outer membrane protein, SusC/RagA family</fullName>
    </submittedName>
</protein>
<dbReference type="InterPro" id="IPR008969">
    <property type="entry name" value="CarboxyPept-like_regulatory"/>
</dbReference>
<accession>A0A0S2I2D4</accession>
<evidence type="ECO:0000256" key="6">
    <source>
        <dbReference type="ARBA" id="ARBA00023136"/>
    </source>
</evidence>
<dbReference type="PROSITE" id="PS52016">
    <property type="entry name" value="TONB_DEPENDENT_REC_3"/>
    <property type="match status" value="1"/>
</dbReference>
<dbReference type="KEGG" id="blq:L21SP5_02774"/>
<dbReference type="InterPro" id="IPR023997">
    <property type="entry name" value="TonB-dep_OMP_SusC/RagA_CS"/>
</dbReference>